<evidence type="ECO:0000256" key="1">
    <source>
        <dbReference type="SAM" id="MobiDB-lite"/>
    </source>
</evidence>
<feature type="region of interest" description="Disordered" evidence="1">
    <location>
        <begin position="1"/>
        <end position="50"/>
    </location>
</feature>
<accession>A0ABQ6Y196</accession>
<dbReference type="Proteomes" id="UP000731519">
    <property type="component" value="Unassembled WGS sequence"/>
</dbReference>
<gene>
    <name evidence="2" type="ORF">K701_01125</name>
</gene>
<protein>
    <submittedName>
        <fullName evidence="2">Uncharacterized protein</fullName>
    </submittedName>
</protein>
<evidence type="ECO:0000313" key="2">
    <source>
        <dbReference type="EMBL" id="KAF0651557.1"/>
    </source>
</evidence>
<reference evidence="2 3" key="1">
    <citation type="submission" date="2013-05" db="EMBL/GenBank/DDBJ databases">
        <title>Genome Sequence of Streptomyces fradiae.</title>
        <authorList>
            <person name="Kirby R."/>
        </authorList>
    </citation>
    <scope>NUCLEOTIDE SEQUENCE [LARGE SCALE GENOMIC DNA]</scope>
    <source>
        <strain evidence="2 3">ATCC 10745</strain>
    </source>
</reference>
<name>A0ABQ6Y196_STRFR</name>
<dbReference type="EMBL" id="ASYR01000002">
    <property type="protein sequence ID" value="KAF0651557.1"/>
    <property type="molecule type" value="Genomic_DNA"/>
</dbReference>
<proteinExistence type="predicted"/>
<feature type="compositionally biased region" description="Low complexity" evidence="1">
    <location>
        <begin position="30"/>
        <end position="50"/>
    </location>
</feature>
<sequence length="79" mass="8080">MVGLARPRPGSGAGTAAGGVRRSMGHTTKRTAPAAARATPTARYSSGRSAGAACRNCTTKNCMNAKIPSAWPRGPQRRA</sequence>
<evidence type="ECO:0000313" key="3">
    <source>
        <dbReference type="Proteomes" id="UP000731519"/>
    </source>
</evidence>
<organism evidence="2 3">
    <name type="scientific">Streptomyces fradiae ATCC 10745 = DSM 40063</name>
    <dbReference type="NCBI Taxonomy" id="1319510"/>
    <lineage>
        <taxon>Bacteria</taxon>
        <taxon>Bacillati</taxon>
        <taxon>Actinomycetota</taxon>
        <taxon>Actinomycetes</taxon>
        <taxon>Kitasatosporales</taxon>
        <taxon>Streptomycetaceae</taxon>
        <taxon>Streptomyces</taxon>
    </lineage>
</organism>
<keyword evidence="3" id="KW-1185">Reference proteome</keyword>
<comment type="caution">
    <text evidence="2">The sequence shown here is derived from an EMBL/GenBank/DDBJ whole genome shotgun (WGS) entry which is preliminary data.</text>
</comment>